<keyword evidence="5" id="KW-1185">Reference proteome</keyword>
<protein>
    <recommendedName>
        <fullName evidence="3">Urease accessory protein UreD</fullName>
    </recommendedName>
</protein>
<dbReference type="EMBL" id="CP048113">
    <property type="protein sequence ID" value="QHS62319.1"/>
    <property type="molecule type" value="Genomic_DNA"/>
</dbReference>
<evidence type="ECO:0000313" key="5">
    <source>
        <dbReference type="Proteomes" id="UP000476411"/>
    </source>
</evidence>
<dbReference type="GO" id="GO:0005737">
    <property type="term" value="C:cytoplasm"/>
    <property type="evidence" value="ECO:0007669"/>
    <property type="project" value="UniProtKB-SubCell"/>
</dbReference>
<evidence type="ECO:0000256" key="3">
    <source>
        <dbReference type="HAMAP-Rule" id="MF_01384"/>
    </source>
</evidence>
<dbReference type="PANTHER" id="PTHR33643:SF1">
    <property type="entry name" value="UREASE ACCESSORY PROTEIN D"/>
    <property type="match status" value="1"/>
</dbReference>
<evidence type="ECO:0000256" key="1">
    <source>
        <dbReference type="ARBA" id="ARBA00007177"/>
    </source>
</evidence>
<dbReference type="Proteomes" id="UP000476411">
    <property type="component" value="Chromosome"/>
</dbReference>
<dbReference type="GO" id="GO:0016151">
    <property type="term" value="F:nickel cation binding"/>
    <property type="evidence" value="ECO:0007669"/>
    <property type="project" value="UniProtKB-UniRule"/>
</dbReference>
<dbReference type="Pfam" id="PF01774">
    <property type="entry name" value="UreD"/>
    <property type="match status" value="1"/>
</dbReference>
<keyword evidence="3" id="KW-0996">Nickel insertion</keyword>
<comment type="function">
    <text evidence="3">Required for maturation of urease via the functional incorporation of the urease nickel metallocenter.</text>
</comment>
<keyword evidence="3" id="KW-0963">Cytoplasm</keyword>
<dbReference type="RefSeq" id="WP_162333968.1">
    <property type="nucleotide sequence ID" value="NZ_CP048113.1"/>
</dbReference>
<dbReference type="AlphaFoldDB" id="A0A6B9ZKI0"/>
<dbReference type="HAMAP" id="MF_01384">
    <property type="entry name" value="UreD"/>
    <property type="match status" value="1"/>
</dbReference>
<sequence>MTSELDIRAAVRGTHTYLQHSYFTKPFKVADISGSRSGDLHLTIMTASPGILDGDQYEISVHLQPETCVHLYTQAYQRIFQMEMGAKQRWQVRMEKGSSLYYLPHPSVPHERSIFDSASRIELEPDCRLLWGEIITCGRKLSGEIFRCDYFKNVLEVWCHGRLLFKDVTVLEPAIISPGATGQWEGYTHQASLLWYDAQQDIDAMATLIHNCLSSEEKIKAGVSRTAAGALLIRVLGNGGEQLYALFKRISLLTGQERKL</sequence>
<reference evidence="4 5" key="1">
    <citation type="submission" date="2020-01" db="EMBL/GenBank/DDBJ databases">
        <title>Complete genome sequence of Chitinophaga sp. H33E-04 isolated from quinoa roots.</title>
        <authorList>
            <person name="Weon H.-Y."/>
            <person name="Lee S.A."/>
        </authorList>
    </citation>
    <scope>NUCLEOTIDE SEQUENCE [LARGE SCALE GENOMIC DNA]</scope>
    <source>
        <strain evidence="4 5">H33E-04</strain>
    </source>
</reference>
<gene>
    <name evidence="3" type="primary">ureD</name>
    <name evidence="4" type="ORF">GWR21_22855</name>
</gene>
<proteinExistence type="inferred from homology"/>
<dbReference type="KEGG" id="chih:GWR21_22855"/>
<accession>A0A6B9ZKI0</accession>
<keyword evidence="2 3" id="KW-0143">Chaperone</keyword>
<evidence type="ECO:0000313" key="4">
    <source>
        <dbReference type="EMBL" id="QHS62319.1"/>
    </source>
</evidence>
<comment type="similarity">
    <text evidence="1 3">Belongs to the UreD family.</text>
</comment>
<evidence type="ECO:0000256" key="2">
    <source>
        <dbReference type="ARBA" id="ARBA00023186"/>
    </source>
</evidence>
<organism evidence="4 5">
    <name type="scientific">Chitinophaga agri</name>
    <dbReference type="NCBI Taxonomy" id="2703787"/>
    <lineage>
        <taxon>Bacteria</taxon>
        <taxon>Pseudomonadati</taxon>
        <taxon>Bacteroidota</taxon>
        <taxon>Chitinophagia</taxon>
        <taxon>Chitinophagales</taxon>
        <taxon>Chitinophagaceae</taxon>
        <taxon>Chitinophaga</taxon>
    </lineage>
</organism>
<name>A0A6B9ZKI0_9BACT</name>
<dbReference type="InterPro" id="IPR002669">
    <property type="entry name" value="UreD"/>
</dbReference>
<dbReference type="PANTHER" id="PTHR33643">
    <property type="entry name" value="UREASE ACCESSORY PROTEIN D"/>
    <property type="match status" value="1"/>
</dbReference>
<comment type="subcellular location">
    <subcellularLocation>
        <location evidence="3">Cytoplasm</location>
    </subcellularLocation>
</comment>
<comment type="subunit">
    <text evidence="3">UreD, UreF and UreG form a complex that acts as a GTP-hydrolysis-dependent molecular chaperone, activating the urease apoprotein by helping to assemble the nickel containing metallocenter of UreC. The UreE protein probably delivers the nickel.</text>
</comment>